<evidence type="ECO:0000313" key="2">
    <source>
        <dbReference type="EMBL" id="AXA64127.1"/>
    </source>
</evidence>
<dbReference type="Pfam" id="PF15572">
    <property type="entry name" value="Imm45"/>
    <property type="match status" value="1"/>
</dbReference>
<dbReference type="Proteomes" id="UP000251666">
    <property type="component" value="Chromosome"/>
</dbReference>
<feature type="domain" description="Immunity protein 45" evidence="1">
    <location>
        <begin position="8"/>
        <end position="95"/>
    </location>
</feature>
<evidence type="ECO:0000259" key="1">
    <source>
        <dbReference type="Pfam" id="PF15572"/>
    </source>
</evidence>
<keyword evidence="3" id="KW-1185">Reference proteome</keyword>
<proteinExistence type="predicted"/>
<organism evidence="2 3">
    <name type="scientific">Pseudomonas thivervalensis</name>
    <dbReference type="NCBI Taxonomy" id="86265"/>
    <lineage>
        <taxon>Bacteria</taxon>
        <taxon>Pseudomonadati</taxon>
        <taxon>Pseudomonadota</taxon>
        <taxon>Gammaproteobacteria</taxon>
        <taxon>Pseudomonadales</taxon>
        <taxon>Pseudomonadaceae</taxon>
        <taxon>Pseudomonas</taxon>
    </lineage>
</organism>
<reference evidence="3" key="1">
    <citation type="journal article" date="2021" name="Front. Microbiol.">
        <title>Genomic Analysis of the 1-Aminocyclopropane-1-Carboxylate Deaminase-Producing Pseudomonas thivervalensis SC5 Reveals Its Multifaceted Roles in Soil and in Beneficial Interactions With Plants.</title>
        <authorList>
            <person name="Nascimento F.X."/>
            <person name="Uron P."/>
            <person name="Glick B.R."/>
            <person name="Giachini A."/>
            <person name="Rossi M.J."/>
        </authorList>
    </citation>
    <scope>NUCLEOTIDE SEQUENCE [LARGE SCALE GENOMIC DNA]</scope>
    <source>
        <strain evidence="3">PLM3</strain>
    </source>
</reference>
<dbReference type="EMBL" id="CP022202">
    <property type="protein sequence ID" value="AXA64127.1"/>
    <property type="molecule type" value="Genomic_DNA"/>
</dbReference>
<accession>A0A2Z5A0W8</accession>
<protein>
    <recommendedName>
        <fullName evidence="1">Immunity protein 45 domain-containing protein</fullName>
    </recommendedName>
</protein>
<evidence type="ECO:0000313" key="3">
    <source>
        <dbReference type="Proteomes" id="UP000251666"/>
    </source>
</evidence>
<name>A0A2Z5A0W8_9PSED</name>
<sequence length="109" mass="12547">MKLVDSLAPAVTRGQIFRLPARWPYEEIVDFMVVDIPDDQYGHSIAVASGNKAGLLVVRLPVESRFSGTREISREWLVENWVKWIYPDCPVEKVYLFKQAEIPSDLIDR</sequence>
<dbReference type="AlphaFoldDB" id="A0A2Z5A0W8"/>
<gene>
    <name evidence="2" type="ORF">CEQ51_12205</name>
</gene>
<dbReference type="KEGG" id="pthv:CE140_12330"/>
<dbReference type="InterPro" id="IPR029077">
    <property type="entry name" value="Imm45"/>
</dbReference>